<evidence type="ECO:0000256" key="1">
    <source>
        <dbReference type="ARBA" id="ARBA00001966"/>
    </source>
</evidence>
<dbReference type="InterPro" id="IPR018136">
    <property type="entry name" value="Aconitase_4Fe-4S_BS"/>
</dbReference>
<proteinExistence type="inferred from homology"/>
<dbReference type="PANTHER" id="PTHR11670">
    <property type="entry name" value="ACONITASE/IRON-RESPONSIVE ELEMENT FAMILY MEMBER"/>
    <property type="match status" value="1"/>
</dbReference>
<comment type="similarity">
    <text evidence="2">Belongs to the aconitase/IPM isomerase family.</text>
</comment>
<keyword evidence="6" id="KW-0411">Iron-sulfur</keyword>
<dbReference type="Proteomes" id="UP000823388">
    <property type="component" value="Chromosome 4K"/>
</dbReference>
<evidence type="ECO:0000256" key="7">
    <source>
        <dbReference type="ARBA" id="ARBA00023239"/>
    </source>
</evidence>
<dbReference type="GO" id="GO:0046872">
    <property type="term" value="F:metal ion binding"/>
    <property type="evidence" value="ECO:0007669"/>
    <property type="project" value="UniProtKB-KW"/>
</dbReference>
<dbReference type="FunFam" id="3.30.499.10:FF:000002">
    <property type="entry name" value="Aconitate hydratase"/>
    <property type="match status" value="1"/>
</dbReference>
<keyword evidence="11" id="KW-1185">Reference proteome</keyword>
<organism evidence="10 11">
    <name type="scientific">Panicum virgatum</name>
    <name type="common">Blackwell switchgrass</name>
    <dbReference type="NCBI Taxonomy" id="38727"/>
    <lineage>
        <taxon>Eukaryota</taxon>
        <taxon>Viridiplantae</taxon>
        <taxon>Streptophyta</taxon>
        <taxon>Embryophyta</taxon>
        <taxon>Tracheophyta</taxon>
        <taxon>Spermatophyta</taxon>
        <taxon>Magnoliopsida</taxon>
        <taxon>Liliopsida</taxon>
        <taxon>Poales</taxon>
        <taxon>Poaceae</taxon>
        <taxon>PACMAD clade</taxon>
        <taxon>Panicoideae</taxon>
        <taxon>Panicodae</taxon>
        <taxon>Paniceae</taxon>
        <taxon>Panicinae</taxon>
        <taxon>Panicum</taxon>
        <taxon>Panicum sect. Hiantes</taxon>
    </lineage>
</organism>
<evidence type="ECO:0000256" key="6">
    <source>
        <dbReference type="ARBA" id="ARBA00023014"/>
    </source>
</evidence>
<evidence type="ECO:0000259" key="9">
    <source>
        <dbReference type="Pfam" id="PF00330"/>
    </source>
</evidence>
<comment type="catalytic activity">
    <reaction evidence="8">
        <text>citrate = D-threo-isocitrate</text>
        <dbReference type="Rhea" id="RHEA:10336"/>
        <dbReference type="ChEBI" id="CHEBI:15562"/>
        <dbReference type="ChEBI" id="CHEBI:16947"/>
        <dbReference type="EC" id="4.2.1.3"/>
    </reaction>
</comment>
<reference evidence="10" key="1">
    <citation type="submission" date="2020-05" db="EMBL/GenBank/DDBJ databases">
        <title>WGS assembly of Panicum virgatum.</title>
        <authorList>
            <person name="Lovell J.T."/>
            <person name="Jenkins J."/>
            <person name="Shu S."/>
            <person name="Juenger T.E."/>
            <person name="Schmutz J."/>
        </authorList>
    </citation>
    <scope>NUCLEOTIDE SEQUENCE</scope>
    <source>
        <strain evidence="10">AP13</strain>
    </source>
</reference>
<dbReference type="SUPFAM" id="SSF53732">
    <property type="entry name" value="Aconitase iron-sulfur domain"/>
    <property type="match status" value="1"/>
</dbReference>
<dbReference type="InterPro" id="IPR015931">
    <property type="entry name" value="Acnase/IPM_dHydase_lsu_aba_1/3"/>
</dbReference>
<evidence type="ECO:0000313" key="10">
    <source>
        <dbReference type="EMBL" id="KAG2611156.1"/>
    </source>
</evidence>
<dbReference type="InterPro" id="IPR036008">
    <property type="entry name" value="Aconitase_4Fe-4S_dom"/>
</dbReference>
<dbReference type="Pfam" id="PF00330">
    <property type="entry name" value="Aconitase"/>
    <property type="match status" value="1"/>
</dbReference>
<comment type="caution">
    <text evidence="10">The sequence shown here is derived from an EMBL/GenBank/DDBJ whole genome shotgun (WGS) entry which is preliminary data.</text>
</comment>
<dbReference type="EMBL" id="CM029043">
    <property type="protein sequence ID" value="KAG2611156.1"/>
    <property type="molecule type" value="Genomic_DNA"/>
</dbReference>
<keyword evidence="5" id="KW-0408">Iron</keyword>
<dbReference type="PRINTS" id="PR00415">
    <property type="entry name" value="ACONITASE"/>
</dbReference>
<gene>
    <name evidence="10" type="ORF">PVAP13_4KG136200</name>
</gene>
<dbReference type="PROSITE" id="PS00450">
    <property type="entry name" value="ACONITASE_1"/>
    <property type="match status" value="1"/>
</dbReference>
<keyword evidence="4" id="KW-0479">Metal-binding</keyword>
<dbReference type="InterPro" id="IPR006249">
    <property type="entry name" value="Aconitase/IRP2"/>
</dbReference>
<evidence type="ECO:0000256" key="4">
    <source>
        <dbReference type="ARBA" id="ARBA00022723"/>
    </source>
</evidence>
<dbReference type="GO" id="GO:0003994">
    <property type="term" value="F:aconitate hydratase activity"/>
    <property type="evidence" value="ECO:0007669"/>
    <property type="project" value="UniProtKB-EC"/>
</dbReference>
<evidence type="ECO:0000256" key="3">
    <source>
        <dbReference type="ARBA" id="ARBA00012926"/>
    </source>
</evidence>
<evidence type="ECO:0000256" key="8">
    <source>
        <dbReference type="ARBA" id="ARBA00023501"/>
    </source>
</evidence>
<name>A0A8T0TQV5_PANVG</name>
<evidence type="ECO:0000256" key="5">
    <source>
        <dbReference type="ARBA" id="ARBA00023004"/>
    </source>
</evidence>
<feature type="domain" description="Aconitase/3-isopropylmalate dehydratase large subunit alpha/beta/alpha" evidence="9">
    <location>
        <begin position="66"/>
        <end position="458"/>
    </location>
</feature>
<dbReference type="InterPro" id="IPR001030">
    <property type="entry name" value="Acoase/IPM_deHydtase_lsu_aba"/>
</dbReference>
<comment type="cofactor">
    <cofactor evidence="1">
        <name>[4Fe-4S] cluster</name>
        <dbReference type="ChEBI" id="CHEBI:49883"/>
    </cofactor>
</comment>
<dbReference type="EC" id="4.2.1.3" evidence="3"/>
<accession>A0A8T0TQV5</accession>
<dbReference type="Gene3D" id="3.30.499.10">
    <property type="entry name" value="Aconitase, domain 3"/>
    <property type="match status" value="2"/>
</dbReference>
<sequence>MDSKGNPFSFALTSLASGDGGSYGSYYSLAALEDERIDKLPYTVLVLLESAIRNCDGFQITKDDVEKIMDWEKTSDEQVEIPFKPGRVILQDFTGVPVLVDFASMRDEMCRLGDDPDKINPMVPADLVIDHSVTADVVRSESAVQANMELEFERNKERFACLKWGSTAFHNMLIIPPGSGIVHQVNLEYLGRVVFNTNGLLYPDSVVGTDSRTTMINGLGILGWGVGGIDAEAAMLGQPMSMVLPGVVGFKLYGILRNGVTATDLVLTVTQMLRKHGVVGKFVEFYGRGLAELALADRATIANMAQEYGATAGFFPVDHISLEYLKMTGRNDETVSIIEAYLRANKMFVDHDEPQIERMYSSCLELDLRNVEPCVSGPKRPHDRVPLKDMKTDWQACLANKVGFKGYGIPKDLQEKVVKFDFHGQTAEIKHGSIVIAAITSCTNTSNPTVMITSGLVWLQGKLVSWALRSQTMD</sequence>
<dbReference type="GO" id="GO:0051536">
    <property type="term" value="F:iron-sulfur cluster binding"/>
    <property type="evidence" value="ECO:0007669"/>
    <property type="project" value="UniProtKB-KW"/>
</dbReference>
<keyword evidence="7" id="KW-0456">Lyase</keyword>
<protein>
    <recommendedName>
        <fullName evidence="3">aconitate hydratase</fullName>
        <ecNumber evidence="3">4.2.1.3</ecNumber>
    </recommendedName>
</protein>
<evidence type="ECO:0000256" key="2">
    <source>
        <dbReference type="ARBA" id="ARBA00007185"/>
    </source>
</evidence>
<evidence type="ECO:0000313" key="11">
    <source>
        <dbReference type="Proteomes" id="UP000823388"/>
    </source>
</evidence>
<dbReference type="AlphaFoldDB" id="A0A8T0TQV5"/>